<feature type="domain" description="Quercetin 2,3-dioxygenase C-terminal cupin" evidence="4">
    <location>
        <begin position="147"/>
        <end position="232"/>
    </location>
</feature>
<evidence type="ECO:0000259" key="3">
    <source>
        <dbReference type="Pfam" id="PF02678"/>
    </source>
</evidence>
<dbReference type="InterPro" id="IPR003829">
    <property type="entry name" value="Pirin_N_dom"/>
</dbReference>
<comment type="similarity">
    <text evidence="1 2">Belongs to the pirin family.</text>
</comment>
<dbReference type="SUPFAM" id="SSF51182">
    <property type="entry name" value="RmlC-like cupins"/>
    <property type="match status" value="1"/>
</dbReference>
<dbReference type="Pfam" id="PF02678">
    <property type="entry name" value="Pirin"/>
    <property type="match status" value="1"/>
</dbReference>
<keyword evidence="6" id="KW-1185">Reference proteome</keyword>
<proteinExistence type="inferred from homology"/>
<dbReference type="InterPro" id="IPR012093">
    <property type="entry name" value="Pirin"/>
</dbReference>
<dbReference type="PIRSF" id="PIRSF006232">
    <property type="entry name" value="Pirin"/>
    <property type="match status" value="1"/>
</dbReference>
<dbReference type="Proteomes" id="UP001597541">
    <property type="component" value="Unassembled WGS sequence"/>
</dbReference>
<dbReference type="PANTHER" id="PTHR43212:SF3">
    <property type="entry name" value="QUERCETIN 2,3-DIOXYGENASE"/>
    <property type="match status" value="1"/>
</dbReference>
<comment type="caution">
    <text evidence="5">The sequence shown here is derived from an EMBL/GenBank/DDBJ whole genome shotgun (WGS) entry which is preliminary data.</text>
</comment>
<sequence length="233" mass="26272">MIRVYKADTRYFTDHGWLQSNFSFSFADHYDPENMNFGPMRVLNDDIIQAGKGFGAHPHHEMEIVSLVLRGKLRHQDSLGNTAVTGFGQIQRMSAGTGIVHSEFNPSEDEDMNLLQMWFMPSERGLAPSYETTDYDPSAMVNRLLPVVSKEGSPSVAKIHQDMTIYLSKLEAGKEISFTPKDGRRIFLFVLEGAAELDDGTVLERRDSARMEEITELTIRSSEGSFVMMIDLP</sequence>
<feature type="domain" description="Pirin N-terminal" evidence="3">
    <location>
        <begin position="10"/>
        <end position="118"/>
    </location>
</feature>
<dbReference type="PANTHER" id="PTHR43212">
    <property type="entry name" value="QUERCETIN 2,3-DIOXYGENASE"/>
    <property type="match status" value="1"/>
</dbReference>
<dbReference type="CDD" id="cd02910">
    <property type="entry name" value="cupin_Yhhw_N"/>
    <property type="match status" value="1"/>
</dbReference>
<name>A0ABW5PL14_9BACL</name>
<accession>A0ABW5PL14</accession>
<gene>
    <name evidence="5" type="ORF">ACFSUF_22375</name>
</gene>
<dbReference type="RefSeq" id="WP_377606813.1">
    <property type="nucleotide sequence ID" value="NZ_JBHUME010000016.1"/>
</dbReference>
<reference evidence="6" key="1">
    <citation type="journal article" date="2019" name="Int. J. Syst. Evol. Microbiol.">
        <title>The Global Catalogue of Microorganisms (GCM) 10K type strain sequencing project: providing services to taxonomists for standard genome sequencing and annotation.</title>
        <authorList>
            <consortium name="The Broad Institute Genomics Platform"/>
            <consortium name="The Broad Institute Genome Sequencing Center for Infectious Disease"/>
            <person name="Wu L."/>
            <person name="Ma J."/>
        </authorList>
    </citation>
    <scope>NUCLEOTIDE SEQUENCE [LARGE SCALE GENOMIC DNA]</scope>
    <source>
        <strain evidence="6">KCTC 3950</strain>
    </source>
</reference>
<evidence type="ECO:0000256" key="2">
    <source>
        <dbReference type="RuleBase" id="RU003457"/>
    </source>
</evidence>
<protein>
    <submittedName>
        <fullName evidence="5">Pirin family protein</fullName>
    </submittedName>
</protein>
<dbReference type="InterPro" id="IPR041602">
    <property type="entry name" value="Quercetinase_C"/>
</dbReference>
<organism evidence="5 6">
    <name type="scientific">Paenibacillus gansuensis</name>
    <dbReference type="NCBI Taxonomy" id="306542"/>
    <lineage>
        <taxon>Bacteria</taxon>
        <taxon>Bacillati</taxon>
        <taxon>Bacillota</taxon>
        <taxon>Bacilli</taxon>
        <taxon>Bacillales</taxon>
        <taxon>Paenibacillaceae</taxon>
        <taxon>Paenibacillus</taxon>
    </lineage>
</organism>
<dbReference type="Gene3D" id="2.60.120.10">
    <property type="entry name" value="Jelly Rolls"/>
    <property type="match status" value="2"/>
</dbReference>
<evidence type="ECO:0000313" key="5">
    <source>
        <dbReference type="EMBL" id="MFD2615170.1"/>
    </source>
</evidence>
<dbReference type="InterPro" id="IPR014710">
    <property type="entry name" value="RmlC-like_jellyroll"/>
</dbReference>
<evidence type="ECO:0000313" key="6">
    <source>
        <dbReference type="Proteomes" id="UP001597541"/>
    </source>
</evidence>
<dbReference type="Pfam" id="PF17954">
    <property type="entry name" value="Pirin_C_2"/>
    <property type="match status" value="1"/>
</dbReference>
<dbReference type="EMBL" id="JBHUME010000016">
    <property type="protein sequence ID" value="MFD2615170.1"/>
    <property type="molecule type" value="Genomic_DNA"/>
</dbReference>
<evidence type="ECO:0000259" key="4">
    <source>
        <dbReference type="Pfam" id="PF17954"/>
    </source>
</evidence>
<dbReference type="InterPro" id="IPR011051">
    <property type="entry name" value="RmlC_Cupin_sf"/>
</dbReference>
<evidence type="ECO:0000256" key="1">
    <source>
        <dbReference type="ARBA" id="ARBA00008416"/>
    </source>
</evidence>